<dbReference type="Proteomes" id="UP000195402">
    <property type="component" value="Unassembled WGS sequence"/>
</dbReference>
<protein>
    <submittedName>
        <fullName evidence="14">Leucine-rich repeat</fullName>
    </submittedName>
</protein>
<keyword evidence="10" id="KW-0675">Receptor</keyword>
<evidence type="ECO:0000256" key="8">
    <source>
        <dbReference type="ARBA" id="ARBA00022989"/>
    </source>
</evidence>
<dbReference type="Pfam" id="PF13855">
    <property type="entry name" value="LRR_8"/>
    <property type="match status" value="4"/>
</dbReference>
<evidence type="ECO:0000313" key="15">
    <source>
        <dbReference type="Proteomes" id="UP000195402"/>
    </source>
</evidence>
<dbReference type="InterPro" id="IPR032675">
    <property type="entry name" value="LRR_dom_sf"/>
</dbReference>
<dbReference type="InterPro" id="IPR003591">
    <property type="entry name" value="Leu-rich_rpt_typical-subtyp"/>
</dbReference>
<dbReference type="OrthoDB" id="1600340at2759"/>
<evidence type="ECO:0000256" key="2">
    <source>
        <dbReference type="ARBA" id="ARBA00009592"/>
    </source>
</evidence>
<dbReference type="GO" id="GO:0005886">
    <property type="term" value="C:plasma membrane"/>
    <property type="evidence" value="ECO:0007669"/>
    <property type="project" value="UniProtKB-SubCell"/>
</dbReference>
<dbReference type="SUPFAM" id="SSF52058">
    <property type="entry name" value="L domain-like"/>
    <property type="match status" value="5"/>
</dbReference>
<gene>
    <name evidence="14" type="ORF">BVC80_9057g61</name>
</gene>
<dbReference type="InterPro" id="IPR013210">
    <property type="entry name" value="LRR_N_plant-typ"/>
</dbReference>
<dbReference type="FunFam" id="3.80.10.10:FF:001347">
    <property type="entry name" value="LRR receptor-like serine/threonine-protein kinase GSO2"/>
    <property type="match status" value="1"/>
</dbReference>
<keyword evidence="7" id="KW-0677">Repeat</keyword>
<keyword evidence="5 12" id="KW-0812">Transmembrane</keyword>
<evidence type="ECO:0000256" key="7">
    <source>
        <dbReference type="ARBA" id="ARBA00022737"/>
    </source>
</evidence>
<dbReference type="EMBL" id="MVGT01000186">
    <property type="protein sequence ID" value="OVA19484.1"/>
    <property type="molecule type" value="Genomic_DNA"/>
</dbReference>
<keyword evidence="11" id="KW-0325">Glycoprotein</keyword>
<evidence type="ECO:0000256" key="3">
    <source>
        <dbReference type="ARBA" id="ARBA00022475"/>
    </source>
</evidence>
<name>A0A200R9T1_MACCD</name>
<dbReference type="InParanoid" id="A0A200R9T1"/>
<organism evidence="14 15">
    <name type="scientific">Macleaya cordata</name>
    <name type="common">Five-seeded plume-poppy</name>
    <name type="synonym">Bocconia cordata</name>
    <dbReference type="NCBI Taxonomy" id="56857"/>
    <lineage>
        <taxon>Eukaryota</taxon>
        <taxon>Viridiplantae</taxon>
        <taxon>Streptophyta</taxon>
        <taxon>Embryophyta</taxon>
        <taxon>Tracheophyta</taxon>
        <taxon>Spermatophyta</taxon>
        <taxon>Magnoliopsida</taxon>
        <taxon>Ranunculales</taxon>
        <taxon>Papaveraceae</taxon>
        <taxon>Papaveroideae</taxon>
        <taxon>Macleaya</taxon>
    </lineage>
</organism>
<keyword evidence="15" id="KW-1185">Reference proteome</keyword>
<keyword evidence="8 12" id="KW-1133">Transmembrane helix</keyword>
<keyword evidence="3" id="KW-1003">Cell membrane</keyword>
<evidence type="ECO:0000256" key="10">
    <source>
        <dbReference type="ARBA" id="ARBA00023170"/>
    </source>
</evidence>
<evidence type="ECO:0000256" key="9">
    <source>
        <dbReference type="ARBA" id="ARBA00023136"/>
    </source>
</evidence>
<evidence type="ECO:0000256" key="4">
    <source>
        <dbReference type="ARBA" id="ARBA00022614"/>
    </source>
</evidence>
<feature type="domain" description="Leucine-rich repeat-containing N-terminal plant-type" evidence="13">
    <location>
        <begin position="70"/>
        <end position="107"/>
    </location>
</feature>
<evidence type="ECO:0000313" key="14">
    <source>
        <dbReference type="EMBL" id="OVA19484.1"/>
    </source>
</evidence>
<dbReference type="AlphaFoldDB" id="A0A200R9T1"/>
<dbReference type="OMA" id="QHGTILH"/>
<keyword evidence="4" id="KW-0433">Leucine-rich repeat</keyword>
<dbReference type="InterPro" id="IPR046956">
    <property type="entry name" value="RLP23-like"/>
</dbReference>
<dbReference type="FunFam" id="3.80.10.10:FF:000111">
    <property type="entry name" value="LRR receptor-like serine/threonine-protein kinase ERECTA"/>
    <property type="match status" value="1"/>
</dbReference>
<sequence>MGPDDYMHLDAQMSRMALICGVGFCNPTSCLDPTGKLVECESISGSSFCLSLVNYEPQLLTDAQVFSCLESDRKALLDFKMGLKDPENRLSSWRGSDCCRWRGIKCNNNTGAVISIDLHNPYPTNNFDSDEVSTNRYGFWNLSGTIDPALLKLKSLRYLDLSLNTFQNILIPEFFSSLKELQYLNLSKAGFTGEIPHSLGNMSNLQYLDLSSQLFTPLTVENFQWVANLGSLKTLIMNEVDLSMVNSDLFQVLNRLPSLTELHLSGCVITEAIPSIHSLVYIDISFSGLHGDIPLGLSELPNLEYLSLSGNNNLTADCSELFKGSWRKIEILHLASNSIYGKFPASVGNMTSLIELDLFNNHVEGGIPSSIGSLCNLKNLNLVGNNLNGGLPELIKSCISKSSPLPSLRALDLTNNGLTGILPEWLGQLENLIELGLRYNSIQGPIPASLGKLSVLTDLGLGGNELTGILPDTLGQLSNLTIFDVSSNYLTGVVSKFHFSKLSKLNILLLSSNSLVLNVSSNWVPPFQVGNLDMRSCKLGPSFPAWLETQKEVRFLDFSNASISDEIPSWFWDLSSNLSLLNVSYNQLQGQLPNPLNVAPFADVDFSSNLLQGPIPVPAFEVELLDLSKNQLSGPIPPNIGEVLPNLIFLSLSGNQITSQIPTSIGEMLSLQVLDLSKNNLTGKIPLSLQNCSFINVIDIRDNNLSGVIPEMFGQLKQLVTLHLSNNSLFGELPSSLQNCSNLETLDLATNRLSGSIPPWIGKSLVALKVLSLRSNSFSGNFPSQLTNLSSLQVLDLAENNFIGSIPASIGNLKAMESVQNISQYWFYGKYRGVYYEESVTVNTKGQAHLYTKTLSLVTSIDLSGNGFNGEFPKAITKLSGLVVLNMSRNHLTGNIPDGIANLRELSSLDVSMNQLSGGIPSSMSSMSFLSYLNLSNNNLSGSIPFSGQLATFGESTYAGNLGLCGDPLPVKCERGDSDRGETIEDDHDTGDNEFENKWFYLSIGLGFAAGLLVPIVVLAIKRPWSDAYFGFLDKIIEKPMQMRNKKTLSGIKLSNCLVVNNVGFSLLKYLFASSSFYSIGNGTLNTNQDEFDEFE</sequence>
<evidence type="ECO:0000256" key="6">
    <source>
        <dbReference type="ARBA" id="ARBA00022729"/>
    </source>
</evidence>
<dbReference type="Pfam" id="PF00560">
    <property type="entry name" value="LRR_1"/>
    <property type="match status" value="8"/>
</dbReference>
<evidence type="ECO:0000256" key="12">
    <source>
        <dbReference type="SAM" id="Phobius"/>
    </source>
</evidence>
<evidence type="ECO:0000256" key="11">
    <source>
        <dbReference type="ARBA" id="ARBA00023180"/>
    </source>
</evidence>
<accession>A0A200R9T1</accession>
<evidence type="ECO:0000259" key="13">
    <source>
        <dbReference type="Pfam" id="PF08263"/>
    </source>
</evidence>
<reference evidence="14 15" key="1">
    <citation type="journal article" date="2017" name="Mol. Plant">
        <title>The Genome of Medicinal Plant Macleaya cordata Provides New Insights into Benzylisoquinoline Alkaloids Metabolism.</title>
        <authorList>
            <person name="Liu X."/>
            <person name="Liu Y."/>
            <person name="Huang P."/>
            <person name="Ma Y."/>
            <person name="Qing Z."/>
            <person name="Tang Q."/>
            <person name="Cao H."/>
            <person name="Cheng P."/>
            <person name="Zheng Y."/>
            <person name="Yuan Z."/>
            <person name="Zhou Y."/>
            <person name="Liu J."/>
            <person name="Tang Z."/>
            <person name="Zhuo Y."/>
            <person name="Zhang Y."/>
            <person name="Yu L."/>
            <person name="Huang J."/>
            <person name="Yang P."/>
            <person name="Peng Q."/>
            <person name="Zhang J."/>
            <person name="Jiang W."/>
            <person name="Zhang Z."/>
            <person name="Lin K."/>
            <person name="Ro D.K."/>
            <person name="Chen X."/>
            <person name="Xiong X."/>
            <person name="Shang Y."/>
            <person name="Huang S."/>
            <person name="Zeng J."/>
        </authorList>
    </citation>
    <scope>NUCLEOTIDE SEQUENCE [LARGE SCALE GENOMIC DNA]</scope>
    <source>
        <strain evidence="15">cv. BLH2017</strain>
        <tissue evidence="14">Root</tissue>
    </source>
</reference>
<dbReference type="SMART" id="SM00369">
    <property type="entry name" value="LRR_TYP"/>
    <property type="match status" value="14"/>
</dbReference>
<feature type="transmembrane region" description="Helical" evidence="12">
    <location>
        <begin position="999"/>
        <end position="1021"/>
    </location>
</feature>
<keyword evidence="6" id="KW-0732">Signal</keyword>
<dbReference type="PANTHER" id="PTHR48063">
    <property type="entry name" value="LRR RECEPTOR-LIKE KINASE"/>
    <property type="match status" value="1"/>
</dbReference>
<dbReference type="Pfam" id="PF08263">
    <property type="entry name" value="LRRNT_2"/>
    <property type="match status" value="1"/>
</dbReference>
<comment type="subcellular location">
    <subcellularLocation>
        <location evidence="1">Cell membrane</location>
        <topology evidence="1">Single-pass type I membrane protein</topology>
    </subcellularLocation>
</comment>
<evidence type="ECO:0000256" key="5">
    <source>
        <dbReference type="ARBA" id="ARBA00022692"/>
    </source>
</evidence>
<evidence type="ECO:0000256" key="1">
    <source>
        <dbReference type="ARBA" id="ARBA00004251"/>
    </source>
</evidence>
<dbReference type="Gene3D" id="3.80.10.10">
    <property type="entry name" value="Ribonuclease Inhibitor"/>
    <property type="match status" value="5"/>
</dbReference>
<comment type="caution">
    <text evidence="14">The sequence shown here is derived from an EMBL/GenBank/DDBJ whole genome shotgun (WGS) entry which is preliminary data.</text>
</comment>
<proteinExistence type="inferred from homology"/>
<dbReference type="InterPro" id="IPR001611">
    <property type="entry name" value="Leu-rich_rpt"/>
</dbReference>
<dbReference type="FunFam" id="3.80.10.10:FF:000095">
    <property type="entry name" value="LRR receptor-like serine/threonine-protein kinase GSO1"/>
    <property type="match status" value="2"/>
</dbReference>
<dbReference type="PANTHER" id="PTHR48063:SF16">
    <property type="entry name" value="LRR RECEPTOR-LIKE SERINE_THREONINE-PROTEIN KINASE GSO1"/>
    <property type="match status" value="1"/>
</dbReference>
<comment type="similarity">
    <text evidence="2">Belongs to the RLP family.</text>
</comment>
<keyword evidence="9 12" id="KW-0472">Membrane</keyword>
<dbReference type="STRING" id="56857.A0A200R9T1"/>